<evidence type="ECO:0000256" key="7">
    <source>
        <dbReference type="ARBA" id="ARBA00023235"/>
    </source>
</evidence>
<evidence type="ECO:0000259" key="14">
    <source>
        <dbReference type="PROSITE" id="PS52039"/>
    </source>
</evidence>
<dbReference type="SMART" id="SM00493">
    <property type="entry name" value="TOPRIM"/>
    <property type="match status" value="1"/>
</dbReference>
<evidence type="ECO:0000256" key="11">
    <source>
        <dbReference type="ARBA" id="ARBA00032877"/>
    </source>
</evidence>
<evidence type="ECO:0000256" key="8">
    <source>
        <dbReference type="ARBA" id="ARBA00030003"/>
    </source>
</evidence>
<dbReference type="EC" id="5.6.2.1" evidence="3"/>
<keyword evidence="4" id="KW-0479">Metal-binding</keyword>
<dbReference type="InterPro" id="IPR003601">
    <property type="entry name" value="Topo_IA_2"/>
</dbReference>
<dbReference type="SUPFAM" id="SSF56712">
    <property type="entry name" value="Prokaryotic type I DNA topoisomerase"/>
    <property type="match status" value="1"/>
</dbReference>
<comment type="catalytic activity">
    <reaction evidence="1">
        <text>ATP-independent breakage of single-stranded DNA, followed by passage and rejoining.</text>
        <dbReference type="EC" id="5.6.2.1"/>
    </reaction>
</comment>
<dbReference type="InterPro" id="IPR005738">
    <property type="entry name" value="TopoIII"/>
</dbReference>
<dbReference type="NCBIfam" id="TIGR01056">
    <property type="entry name" value="topB"/>
    <property type="match status" value="1"/>
</dbReference>
<evidence type="ECO:0000256" key="1">
    <source>
        <dbReference type="ARBA" id="ARBA00000213"/>
    </source>
</evidence>
<dbReference type="SMART" id="SM00437">
    <property type="entry name" value="TOP1Ac"/>
    <property type="match status" value="1"/>
</dbReference>
<dbReference type="InterPro" id="IPR013825">
    <property type="entry name" value="Topo_IA_cen_sub2"/>
</dbReference>
<dbReference type="InterPro" id="IPR013826">
    <property type="entry name" value="Topo_IA_cen_sub3"/>
</dbReference>
<evidence type="ECO:0000256" key="5">
    <source>
        <dbReference type="ARBA" id="ARBA00023029"/>
    </source>
</evidence>
<dbReference type="InterPro" id="IPR003602">
    <property type="entry name" value="Topo_IA_DNA-bd_dom"/>
</dbReference>
<dbReference type="PANTHER" id="PTHR11390">
    <property type="entry name" value="PROKARYOTIC DNA TOPOISOMERASE"/>
    <property type="match status" value="1"/>
</dbReference>
<dbReference type="InterPro" id="IPR000380">
    <property type="entry name" value="Topo_IA"/>
</dbReference>
<dbReference type="PROSITE" id="PS52039">
    <property type="entry name" value="TOPO_IA_2"/>
    <property type="match status" value="1"/>
</dbReference>
<dbReference type="InterPro" id="IPR025589">
    <property type="entry name" value="Toprim_C_rpt"/>
</dbReference>
<evidence type="ECO:0000256" key="2">
    <source>
        <dbReference type="ARBA" id="ARBA00009446"/>
    </source>
</evidence>
<dbReference type="PRINTS" id="PR00417">
    <property type="entry name" value="PRTPISMRASEI"/>
</dbReference>
<dbReference type="InterPro" id="IPR013824">
    <property type="entry name" value="Topo_IA_cen_sub1"/>
</dbReference>
<dbReference type="Gene3D" id="3.40.50.140">
    <property type="match status" value="1"/>
</dbReference>
<dbReference type="Proteomes" id="UP001500298">
    <property type="component" value="Unassembled WGS sequence"/>
</dbReference>
<dbReference type="InterPro" id="IPR006171">
    <property type="entry name" value="TOPRIM_dom"/>
</dbReference>
<organism evidence="15 16">
    <name type="scientific">Algivirga pacifica</name>
    <dbReference type="NCBI Taxonomy" id="1162670"/>
    <lineage>
        <taxon>Bacteria</taxon>
        <taxon>Pseudomonadati</taxon>
        <taxon>Bacteroidota</taxon>
        <taxon>Cytophagia</taxon>
        <taxon>Cytophagales</taxon>
        <taxon>Flammeovirgaceae</taxon>
        <taxon>Algivirga</taxon>
    </lineage>
</organism>
<keyword evidence="7" id="KW-0413">Isomerase</keyword>
<dbReference type="CDD" id="cd00186">
    <property type="entry name" value="TOP1Ac"/>
    <property type="match status" value="1"/>
</dbReference>
<dbReference type="InterPro" id="IPR034144">
    <property type="entry name" value="TOPRIM_TopoIII"/>
</dbReference>
<evidence type="ECO:0000313" key="16">
    <source>
        <dbReference type="Proteomes" id="UP001500298"/>
    </source>
</evidence>
<dbReference type="CDD" id="cd03362">
    <property type="entry name" value="TOPRIM_TopoIA_TopoIII"/>
    <property type="match status" value="1"/>
</dbReference>
<dbReference type="PANTHER" id="PTHR11390:SF21">
    <property type="entry name" value="DNA TOPOISOMERASE 3-ALPHA"/>
    <property type="match status" value="1"/>
</dbReference>
<proteinExistence type="inferred from homology"/>
<feature type="region of interest" description="Disordered" evidence="12">
    <location>
        <begin position="610"/>
        <end position="633"/>
    </location>
</feature>
<evidence type="ECO:0000256" key="6">
    <source>
        <dbReference type="ARBA" id="ARBA00023125"/>
    </source>
</evidence>
<protein>
    <recommendedName>
        <fullName evidence="3">DNA topoisomerase</fullName>
        <ecNumber evidence="3">5.6.2.1</ecNumber>
    </recommendedName>
    <alternativeName>
        <fullName evidence="11">Omega-protein</fullName>
    </alternativeName>
    <alternativeName>
        <fullName evidence="10">Relaxing enzyme</fullName>
    </alternativeName>
    <alternativeName>
        <fullName evidence="8">Swivelase</fullName>
    </alternativeName>
    <alternativeName>
        <fullName evidence="9">Untwisting enzyme</fullName>
    </alternativeName>
</protein>
<sequence>MRLCIAEKPSVAKEIARILGANQRKDGYFEGNGYWVSWTFGHLCTLKEPDDYDPSLKRWDLLTLPIIPVRFAIKVMDDSGVKKQFNTLKTLINKATEVINCGDAGQEGELIQRWVLHEAGCNKPVKRLWISSLTEEAIRDGFQNLKDGSEFDLLYAAGSSRAIGDWLLGINATRLYTLKYGGYKQVLSIGRVQTPTLALMVDRHKTIENFTPETYWELKTKYRDVVFTARGEQLDEYGGEEGKLKDKEKADALVASLQGKPFEIVSFTKKKGKETPPKLFDLTSLQVSCNKRFGFSADQTLKLAQSLYEKKVLTYPRVDTTHLPNDIYPEIPKILGALTKFQEEVAPLRGQKIRKSKKVFDDKKVTDHHAIIPTKVPARGLNHNEQAVYDLVARYFIAAFYPDCIVSKTEVEGKVEEILFKVSGKQILEDGWRVLFKKEAEAAQKKKKEEDEEQVLPDFKKGEQGPHDPFLKEKVTTPPKPYTEATLLRAMETAGKQVDDEELRDLMKENGIGRPSTRAAIIETLLRRKYIEKQRKNLHPTPMGVQLIDTIKNDLLKSAELTGIWEKKLREIEDGDYKVQDFMAEMKEMVTEVVQSVKYDRTARTIVPAAAPDKPTASTSKGTKEKKPTTSQQLSCPKCKTGKIVKGSTAFGCTGWKDGSCDFKVDFTWNGKKLTDKQVQTIIQKGRSPLIKGIEVNGKKTEGYLALTKAFQLEFQEVEKAPLRCPVCQQHEVVKGRAAYGCMGIKYKTCSFKVPFEVMGKKLSESAVEALIRKGKTPLLKGLVDQQGQKVEGYLTLGANGQVSFEVKGKR</sequence>
<evidence type="ECO:0000256" key="4">
    <source>
        <dbReference type="ARBA" id="ARBA00022723"/>
    </source>
</evidence>
<evidence type="ECO:0000256" key="10">
    <source>
        <dbReference type="ARBA" id="ARBA00032235"/>
    </source>
</evidence>
<evidence type="ECO:0000256" key="12">
    <source>
        <dbReference type="SAM" id="MobiDB-lite"/>
    </source>
</evidence>
<name>A0ABP9DHX4_9BACT</name>
<evidence type="ECO:0000256" key="3">
    <source>
        <dbReference type="ARBA" id="ARBA00012891"/>
    </source>
</evidence>
<feature type="domain" description="Topo IA-type catalytic" evidence="14">
    <location>
        <begin position="151"/>
        <end position="594"/>
    </location>
</feature>
<evidence type="ECO:0000256" key="9">
    <source>
        <dbReference type="ARBA" id="ARBA00031985"/>
    </source>
</evidence>
<comment type="similarity">
    <text evidence="2">Belongs to the type IA topoisomerase family.</text>
</comment>
<dbReference type="PROSITE" id="PS50880">
    <property type="entry name" value="TOPRIM"/>
    <property type="match status" value="1"/>
</dbReference>
<dbReference type="Gene3D" id="1.10.290.10">
    <property type="entry name" value="Topoisomerase I, domain 4"/>
    <property type="match status" value="1"/>
</dbReference>
<evidence type="ECO:0000259" key="13">
    <source>
        <dbReference type="PROSITE" id="PS50880"/>
    </source>
</evidence>
<dbReference type="RefSeq" id="WP_345373988.1">
    <property type="nucleotide sequence ID" value="NZ_BAABJX010000054.1"/>
</dbReference>
<dbReference type="EMBL" id="BAABJX010000054">
    <property type="protein sequence ID" value="GAA4846531.1"/>
    <property type="molecule type" value="Genomic_DNA"/>
</dbReference>
<dbReference type="InterPro" id="IPR023405">
    <property type="entry name" value="Topo_IA_core_domain"/>
</dbReference>
<dbReference type="SMART" id="SM00436">
    <property type="entry name" value="TOP1Bc"/>
    <property type="match status" value="1"/>
</dbReference>
<gene>
    <name evidence="15" type="ORF">GCM10023331_34110</name>
</gene>
<dbReference type="Gene3D" id="2.70.20.10">
    <property type="entry name" value="Topoisomerase I, domain 3"/>
    <property type="match status" value="1"/>
</dbReference>
<reference evidence="16" key="1">
    <citation type="journal article" date="2019" name="Int. J. Syst. Evol. Microbiol.">
        <title>The Global Catalogue of Microorganisms (GCM) 10K type strain sequencing project: providing services to taxonomists for standard genome sequencing and annotation.</title>
        <authorList>
            <consortium name="The Broad Institute Genomics Platform"/>
            <consortium name="The Broad Institute Genome Sequencing Center for Infectious Disease"/>
            <person name="Wu L."/>
            <person name="Ma J."/>
        </authorList>
    </citation>
    <scope>NUCLEOTIDE SEQUENCE [LARGE SCALE GENOMIC DNA]</scope>
    <source>
        <strain evidence="16">JCM 18326</strain>
    </source>
</reference>
<feature type="domain" description="Toprim" evidence="13">
    <location>
        <begin position="1"/>
        <end position="134"/>
    </location>
</feature>
<dbReference type="Gene3D" id="1.10.460.10">
    <property type="entry name" value="Topoisomerase I, domain 2"/>
    <property type="match status" value="1"/>
</dbReference>
<dbReference type="Pfam" id="PF13342">
    <property type="entry name" value="Toprim_Crpt"/>
    <property type="match status" value="2"/>
</dbReference>
<dbReference type="NCBIfam" id="NF005829">
    <property type="entry name" value="PRK07726.1"/>
    <property type="match status" value="1"/>
</dbReference>
<keyword evidence="16" id="KW-1185">Reference proteome</keyword>
<evidence type="ECO:0000313" key="15">
    <source>
        <dbReference type="EMBL" id="GAA4846531.1"/>
    </source>
</evidence>
<feature type="compositionally biased region" description="Basic and acidic residues" evidence="12">
    <location>
        <begin position="458"/>
        <end position="475"/>
    </location>
</feature>
<dbReference type="InterPro" id="IPR013497">
    <property type="entry name" value="Topo_IA_cen"/>
</dbReference>
<dbReference type="Pfam" id="PF01751">
    <property type="entry name" value="Toprim"/>
    <property type="match status" value="1"/>
</dbReference>
<feature type="region of interest" description="Disordered" evidence="12">
    <location>
        <begin position="446"/>
        <end position="476"/>
    </location>
</feature>
<comment type="caution">
    <text evidence="15">The sequence shown here is derived from an EMBL/GenBank/DDBJ whole genome shotgun (WGS) entry which is preliminary data.</text>
</comment>
<dbReference type="Pfam" id="PF01131">
    <property type="entry name" value="Topoisom_bac"/>
    <property type="match status" value="1"/>
</dbReference>
<accession>A0ABP9DHX4</accession>
<keyword evidence="5" id="KW-0799">Topoisomerase</keyword>
<keyword evidence="6" id="KW-0238">DNA-binding</keyword>